<comment type="caution">
    <text evidence="3">The sequence shown here is derived from an EMBL/GenBank/DDBJ whole genome shotgun (WGS) entry which is preliminary data.</text>
</comment>
<accession>A0A409XLI7</accession>
<feature type="compositionally biased region" description="Acidic residues" evidence="2">
    <location>
        <begin position="233"/>
        <end position="250"/>
    </location>
</feature>
<evidence type="ECO:0000313" key="3">
    <source>
        <dbReference type="EMBL" id="PPQ91604.1"/>
    </source>
</evidence>
<gene>
    <name evidence="3" type="ORF">CVT25_012958</name>
</gene>
<dbReference type="AlphaFoldDB" id="A0A409XLI7"/>
<name>A0A409XLI7_PSICY</name>
<proteinExistence type="predicted"/>
<sequence length="437" mass="47963">MPKAKSSRAQCSSVIAKKAEAAADAESFASRRLRVEWDNPRTNRLLDWLDQNPDDRNHLFSDSTVAAKEEGRHKVTVKGGKNCYYVAMAKAVFNYDEETMEMHAWYLKEPAKFSASLSSYLNRLGQTGAGLPYSEINPGLQIYNLIDDMKEEFPYWERLHGYWRTLPNFNPLTVTSEPDQDLENGAVNLFQRGNSPPANAHALLDLGFEGKPPAHPVFSVVDSLNLEELAEFEADADADGEDENVGDDEPERSYARTSSPSPVTTVGPTFGSSRGGNGAIASKVASSMSKKSSPLNRPPSSCSTGAKRTLVSAFALDSENDGCLAAKLCDKKLDRDMGNIDVNKAKIALLSQCEAGEIERKRNEYQLTLQCDAAKNECRREENQLQILQLQLQIQQGQPAVGSAIARLDQQFNFGAGNNFPQDALFSGNLNAFGHGN</sequence>
<evidence type="ECO:0000313" key="4">
    <source>
        <dbReference type="Proteomes" id="UP000283269"/>
    </source>
</evidence>
<organism evidence="3 4">
    <name type="scientific">Psilocybe cyanescens</name>
    <dbReference type="NCBI Taxonomy" id="93625"/>
    <lineage>
        <taxon>Eukaryota</taxon>
        <taxon>Fungi</taxon>
        <taxon>Dikarya</taxon>
        <taxon>Basidiomycota</taxon>
        <taxon>Agaricomycotina</taxon>
        <taxon>Agaricomycetes</taxon>
        <taxon>Agaricomycetidae</taxon>
        <taxon>Agaricales</taxon>
        <taxon>Agaricineae</taxon>
        <taxon>Strophariaceae</taxon>
        <taxon>Psilocybe</taxon>
    </lineage>
</organism>
<dbReference type="EMBL" id="NHYD01001274">
    <property type="protein sequence ID" value="PPQ91604.1"/>
    <property type="molecule type" value="Genomic_DNA"/>
</dbReference>
<feature type="compositionally biased region" description="Polar residues" evidence="2">
    <location>
        <begin position="255"/>
        <end position="272"/>
    </location>
</feature>
<keyword evidence="1" id="KW-0175">Coiled coil</keyword>
<keyword evidence="4" id="KW-1185">Reference proteome</keyword>
<dbReference type="OrthoDB" id="3182376at2759"/>
<dbReference type="Proteomes" id="UP000283269">
    <property type="component" value="Unassembled WGS sequence"/>
</dbReference>
<feature type="coiled-coil region" evidence="1">
    <location>
        <begin position="371"/>
        <end position="398"/>
    </location>
</feature>
<feature type="region of interest" description="Disordered" evidence="2">
    <location>
        <begin position="233"/>
        <end position="304"/>
    </location>
</feature>
<protein>
    <submittedName>
        <fullName evidence="3">Uncharacterized protein</fullName>
    </submittedName>
</protein>
<evidence type="ECO:0000256" key="2">
    <source>
        <dbReference type="SAM" id="MobiDB-lite"/>
    </source>
</evidence>
<feature type="compositionally biased region" description="Polar residues" evidence="2">
    <location>
        <begin position="294"/>
        <end position="304"/>
    </location>
</feature>
<reference evidence="3 4" key="1">
    <citation type="journal article" date="2018" name="Evol. Lett.">
        <title>Horizontal gene cluster transfer increased hallucinogenic mushroom diversity.</title>
        <authorList>
            <person name="Reynolds H.T."/>
            <person name="Vijayakumar V."/>
            <person name="Gluck-Thaler E."/>
            <person name="Korotkin H.B."/>
            <person name="Matheny P.B."/>
            <person name="Slot J.C."/>
        </authorList>
    </citation>
    <scope>NUCLEOTIDE SEQUENCE [LARGE SCALE GENOMIC DNA]</scope>
    <source>
        <strain evidence="3 4">2631</strain>
    </source>
</reference>
<dbReference type="STRING" id="93625.A0A409XLI7"/>
<dbReference type="InParanoid" id="A0A409XLI7"/>
<evidence type="ECO:0000256" key="1">
    <source>
        <dbReference type="SAM" id="Coils"/>
    </source>
</evidence>
<feature type="compositionally biased region" description="Low complexity" evidence="2">
    <location>
        <begin position="279"/>
        <end position="293"/>
    </location>
</feature>